<organism evidence="1 2">
    <name type="scientific">Ameca splendens</name>
    <dbReference type="NCBI Taxonomy" id="208324"/>
    <lineage>
        <taxon>Eukaryota</taxon>
        <taxon>Metazoa</taxon>
        <taxon>Chordata</taxon>
        <taxon>Craniata</taxon>
        <taxon>Vertebrata</taxon>
        <taxon>Euteleostomi</taxon>
        <taxon>Actinopterygii</taxon>
        <taxon>Neopterygii</taxon>
        <taxon>Teleostei</taxon>
        <taxon>Neoteleostei</taxon>
        <taxon>Acanthomorphata</taxon>
        <taxon>Ovalentaria</taxon>
        <taxon>Atherinomorphae</taxon>
        <taxon>Cyprinodontiformes</taxon>
        <taxon>Goodeidae</taxon>
        <taxon>Ameca</taxon>
    </lineage>
</organism>
<name>A0ABV0ZSY8_9TELE</name>
<evidence type="ECO:0000313" key="1">
    <source>
        <dbReference type="EMBL" id="MEQ2309418.1"/>
    </source>
</evidence>
<evidence type="ECO:0000313" key="2">
    <source>
        <dbReference type="Proteomes" id="UP001469553"/>
    </source>
</evidence>
<accession>A0ABV0ZSY8</accession>
<gene>
    <name evidence="1" type="ORF">AMECASPLE_038476</name>
</gene>
<keyword evidence="2" id="KW-1185">Reference proteome</keyword>
<reference evidence="1 2" key="1">
    <citation type="submission" date="2021-06" db="EMBL/GenBank/DDBJ databases">
        <authorList>
            <person name="Palmer J.M."/>
        </authorList>
    </citation>
    <scope>NUCLEOTIDE SEQUENCE [LARGE SCALE GENOMIC DNA]</scope>
    <source>
        <strain evidence="1 2">AS_MEX2019</strain>
        <tissue evidence="1">Muscle</tissue>
    </source>
</reference>
<proteinExistence type="predicted"/>
<feature type="non-terminal residue" evidence="1">
    <location>
        <position position="1"/>
    </location>
</feature>
<sequence>ISLASDFWTSTLFLPPDCCLLSNPWICLPVSASPCLTTFLCLIYQFKPSPLILSPVTTSLASTVFLSPDHWIPLTHWVTLNQGVLFTVSRILCNFILVSPAYSAEEPKISILALSRILKRGSWSRCWWLPAKLRLQI</sequence>
<comment type="caution">
    <text evidence="1">The sequence shown here is derived from an EMBL/GenBank/DDBJ whole genome shotgun (WGS) entry which is preliminary data.</text>
</comment>
<dbReference type="Proteomes" id="UP001469553">
    <property type="component" value="Unassembled WGS sequence"/>
</dbReference>
<dbReference type="EMBL" id="JAHRIP010072958">
    <property type="protein sequence ID" value="MEQ2309418.1"/>
    <property type="molecule type" value="Genomic_DNA"/>
</dbReference>
<protein>
    <submittedName>
        <fullName evidence="1">Uncharacterized protein</fullName>
    </submittedName>
</protein>